<dbReference type="OrthoDB" id="319908at2759"/>
<sequence length="251" mass="30143">MDIFICKYENHENEPIIGFCVNLTCQNPSQYCYKCLMKVHSDHHHDCIRFKNLSDLINQYISFQGQIIQQSNKIFNQIKNQIQANFKRMEDNINTLKSLNQLLITQEYLKFKQSMHIIKQYYSLEQQKQEELFINQLNEFQKIIKQNGKENQQEMEKNFEVAKQLANEGKHEDALNCMTNHYVFKIRKMRYLGGRVSHYSSYKEQKKEYNVVIWPSNLILKMIWLIIIKDGHQTNQNNIKKLLSNQIRQLN</sequence>
<dbReference type="EMBL" id="CAJJDN010000241">
    <property type="protein sequence ID" value="CAD8129734.1"/>
    <property type="molecule type" value="Genomic_DNA"/>
</dbReference>
<comment type="caution">
    <text evidence="1">The sequence shown here is derived from an EMBL/GenBank/DDBJ whole genome shotgun (WGS) entry which is preliminary data.</text>
</comment>
<reference evidence="1" key="1">
    <citation type="submission" date="2021-01" db="EMBL/GenBank/DDBJ databases">
        <authorList>
            <consortium name="Genoscope - CEA"/>
            <person name="William W."/>
        </authorList>
    </citation>
    <scope>NUCLEOTIDE SEQUENCE</scope>
</reference>
<evidence type="ECO:0000313" key="1">
    <source>
        <dbReference type="EMBL" id="CAD8129734.1"/>
    </source>
</evidence>
<gene>
    <name evidence="1" type="ORF">PSON_ATCC_30995.1.T2410010</name>
</gene>
<dbReference type="AlphaFoldDB" id="A0A8S1RTE6"/>
<evidence type="ECO:0000313" key="2">
    <source>
        <dbReference type="Proteomes" id="UP000692954"/>
    </source>
</evidence>
<evidence type="ECO:0008006" key="3">
    <source>
        <dbReference type="Google" id="ProtNLM"/>
    </source>
</evidence>
<proteinExistence type="predicted"/>
<name>A0A8S1RTE6_9CILI</name>
<protein>
    <recommendedName>
        <fullName evidence="3">B box-type domain-containing protein</fullName>
    </recommendedName>
</protein>
<organism evidence="1 2">
    <name type="scientific">Paramecium sonneborni</name>
    <dbReference type="NCBI Taxonomy" id="65129"/>
    <lineage>
        <taxon>Eukaryota</taxon>
        <taxon>Sar</taxon>
        <taxon>Alveolata</taxon>
        <taxon>Ciliophora</taxon>
        <taxon>Intramacronucleata</taxon>
        <taxon>Oligohymenophorea</taxon>
        <taxon>Peniculida</taxon>
        <taxon>Parameciidae</taxon>
        <taxon>Paramecium</taxon>
    </lineage>
</organism>
<dbReference type="Proteomes" id="UP000692954">
    <property type="component" value="Unassembled WGS sequence"/>
</dbReference>
<accession>A0A8S1RTE6</accession>
<keyword evidence="2" id="KW-1185">Reference proteome</keyword>